<feature type="compositionally biased region" description="Low complexity" evidence="7">
    <location>
        <begin position="1"/>
        <end position="20"/>
    </location>
</feature>
<feature type="transmembrane region" description="Helical" evidence="8">
    <location>
        <begin position="451"/>
        <end position="473"/>
    </location>
</feature>
<evidence type="ECO:0000313" key="11">
    <source>
        <dbReference type="Proteomes" id="UP000007796"/>
    </source>
</evidence>
<evidence type="ECO:0000256" key="6">
    <source>
        <dbReference type="ARBA" id="ARBA00023136"/>
    </source>
</evidence>
<feature type="transmembrane region" description="Helical" evidence="8">
    <location>
        <begin position="204"/>
        <end position="225"/>
    </location>
</feature>
<keyword evidence="2" id="KW-0813">Transport</keyword>
<gene>
    <name evidence="10" type="ORF">CMQ_4763</name>
</gene>
<feature type="transmembrane region" description="Helical" evidence="8">
    <location>
        <begin position="424"/>
        <end position="445"/>
    </location>
</feature>
<dbReference type="Pfam" id="PF01699">
    <property type="entry name" value="Na_Ca_ex"/>
    <property type="match status" value="1"/>
</dbReference>
<evidence type="ECO:0000256" key="8">
    <source>
        <dbReference type="SAM" id="Phobius"/>
    </source>
</evidence>
<evidence type="ECO:0000256" key="7">
    <source>
        <dbReference type="SAM" id="MobiDB-lite"/>
    </source>
</evidence>
<evidence type="ECO:0000256" key="4">
    <source>
        <dbReference type="ARBA" id="ARBA00022989"/>
    </source>
</evidence>
<feature type="domain" description="Sodium/calcium exchanger membrane region" evidence="9">
    <location>
        <begin position="346"/>
        <end position="498"/>
    </location>
</feature>
<feature type="transmembrane region" description="Helical" evidence="8">
    <location>
        <begin position="480"/>
        <end position="500"/>
    </location>
</feature>
<evidence type="ECO:0000259" key="9">
    <source>
        <dbReference type="Pfam" id="PF01699"/>
    </source>
</evidence>
<keyword evidence="11" id="KW-1185">Reference proteome</keyword>
<dbReference type="PANTHER" id="PTHR31503:SF22">
    <property type="entry name" value="VACUOLAR CALCIUM ION TRANSPORTER"/>
    <property type="match status" value="1"/>
</dbReference>
<feature type="region of interest" description="Disordered" evidence="7">
    <location>
        <begin position="1"/>
        <end position="25"/>
    </location>
</feature>
<dbReference type="GeneID" id="25978010"/>
<evidence type="ECO:0000313" key="10">
    <source>
        <dbReference type="EMBL" id="EFW98911.1"/>
    </source>
</evidence>
<keyword evidence="4 8" id="KW-1133">Transmembrane helix</keyword>
<sequence length="502" mass="53189">MHCKDSLSSGSSLSETTTSDSRIDSKTPAVSTTVLLSQTVTAVAASGPSPIARADPIAVSHSSAAARGWSWFRTELFCGLAVLAPVAIVVGALHWPSRVVFALSALGLAGLEVLVSTALERMCLAHADRNLLAAACLEILPSIFPTMIGIVSLVSDEINVAKSFVIGNVLNNILLGTGLSLFLGGFKPDNEGYAQHVSKTAFELVKLTLISTSPVIMAWAMIYVMTSQTELAVLNSDGVVVSIDAVQADINTEVSPATAAAIRGISHGTAVILLVVYVVWVLFRRVTHRDYFADDDRSRQAAATIVQQQRGVWPLLRKEAEGNTQTTTDGEQSRKSRLSAANITQTVAFAAAFAMAVFCSHYLVTSIDPLVEESGRTGSAAASSVRRHFVASILLPLIVNLYSDVRAAELASCGGRDISLAVHLTYGAGASSILLTLPVLVVIGWTAGHTLLLDFSAFDVSILAGGVWATSILTTNQVDYFRGFVFLCLYGILALAVFLFKE</sequence>
<dbReference type="EMBL" id="GL630006">
    <property type="protein sequence ID" value="EFW98911.1"/>
    <property type="molecule type" value="Genomic_DNA"/>
</dbReference>
<dbReference type="STRING" id="655863.F0XUN7"/>
<keyword evidence="5" id="KW-0406">Ion transport</keyword>
<keyword evidence="6 8" id="KW-0472">Membrane</keyword>
<feature type="transmembrane region" description="Helical" evidence="8">
    <location>
        <begin position="264"/>
        <end position="283"/>
    </location>
</feature>
<dbReference type="PANTHER" id="PTHR31503">
    <property type="entry name" value="VACUOLAR CALCIUM ION TRANSPORTER"/>
    <property type="match status" value="1"/>
</dbReference>
<accession>F0XUN7</accession>
<name>F0XUN7_GROCL</name>
<evidence type="ECO:0000256" key="5">
    <source>
        <dbReference type="ARBA" id="ARBA00023065"/>
    </source>
</evidence>
<dbReference type="HOGENOM" id="CLU_542967_0_0_1"/>
<evidence type="ECO:0000256" key="1">
    <source>
        <dbReference type="ARBA" id="ARBA00004127"/>
    </source>
</evidence>
<dbReference type="eggNOG" id="KOG1397">
    <property type="taxonomic scope" value="Eukaryota"/>
</dbReference>
<protein>
    <submittedName>
        <fullName evidence="10">Calcium ion transporter</fullName>
    </submittedName>
</protein>
<feature type="transmembrane region" description="Helical" evidence="8">
    <location>
        <begin position="101"/>
        <end position="119"/>
    </location>
</feature>
<evidence type="ECO:0000256" key="2">
    <source>
        <dbReference type="ARBA" id="ARBA00022448"/>
    </source>
</evidence>
<feature type="transmembrane region" description="Helical" evidence="8">
    <location>
        <begin position="343"/>
        <end position="364"/>
    </location>
</feature>
<feature type="transmembrane region" description="Helical" evidence="8">
    <location>
        <begin position="160"/>
        <end position="183"/>
    </location>
</feature>
<reference evidence="10 11" key="1">
    <citation type="journal article" date="2011" name="Proc. Natl. Acad. Sci. U.S.A.">
        <title>Genome and transcriptome analyses of the mountain pine beetle-fungal symbiont Grosmannia clavigera, a lodgepole pine pathogen.</title>
        <authorList>
            <person name="DiGuistini S."/>
            <person name="Wang Y."/>
            <person name="Liao N.Y."/>
            <person name="Taylor G."/>
            <person name="Tanguay P."/>
            <person name="Feau N."/>
            <person name="Henrissat B."/>
            <person name="Chan S.K."/>
            <person name="Hesse-Orce U."/>
            <person name="Alamouti S.M."/>
            <person name="Tsui C.K.M."/>
            <person name="Docking R.T."/>
            <person name="Levasseur A."/>
            <person name="Haridas S."/>
            <person name="Robertson G."/>
            <person name="Birol I."/>
            <person name="Holt R.A."/>
            <person name="Marra M.A."/>
            <person name="Hamelin R.C."/>
            <person name="Hirst M."/>
            <person name="Jones S.J.M."/>
            <person name="Bohlmann J."/>
            <person name="Breuil C."/>
        </authorList>
    </citation>
    <scope>NUCLEOTIDE SEQUENCE [LARGE SCALE GENOMIC DNA]</scope>
    <source>
        <strain evidence="11">kw1407 / UAMH 11150</strain>
    </source>
</reference>
<dbReference type="Proteomes" id="UP000007796">
    <property type="component" value="Unassembled WGS sequence"/>
</dbReference>
<evidence type="ECO:0000256" key="3">
    <source>
        <dbReference type="ARBA" id="ARBA00022692"/>
    </source>
</evidence>
<feature type="transmembrane region" description="Helical" evidence="8">
    <location>
        <begin position="76"/>
        <end position="95"/>
    </location>
</feature>
<dbReference type="OrthoDB" id="4495440at2759"/>
<dbReference type="AlphaFoldDB" id="F0XUN7"/>
<comment type="subcellular location">
    <subcellularLocation>
        <location evidence="1">Endomembrane system</location>
        <topology evidence="1">Multi-pass membrane protein</topology>
    </subcellularLocation>
</comment>
<dbReference type="GO" id="GO:0012505">
    <property type="term" value="C:endomembrane system"/>
    <property type="evidence" value="ECO:0007669"/>
    <property type="project" value="UniProtKB-SubCell"/>
</dbReference>
<dbReference type="InterPro" id="IPR004837">
    <property type="entry name" value="NaCa_Exmemb"/>
</dbReference>
<feature type="transmembrane region" description="Helical" evidence="8">
    <location>
        <begin position="131"/>
        <end position="154"/>
    </location>
</feature>
<organism evidence="11">
    <name type="scientific">Grosmannia clavigera (strain kw1407 / UAMH 11150)</name>
    <name type="common">Blue stain fungus</name>
    <name type="synonym">Graphiocladiella clavigera</name>
    <dbReference type="NCBI Taxonomy" id="655863"/>
    <lineage>
        <taxon>Eukaryota</taxon>
        <taxon>Fungi</taxon>
        <taxon>Dikarya</taxon>
        <taxon>Ascomycota</taxon>
        <taxon>Pezizomycotina</taxon>
        <taxon>Sordariomycetes</taxon>
        <taxon>Sordariomycetidae</taxon>
        <taxon>Ophiostomatales</taxon>
        <taxon>Ophiostomataceae</taxon>
        <taxon>Leptographium</taxon>
    </lineage>
</organism>
<dbReference type="GO" id="GO:0015369">
    <property type="term" value="F:calcium:proton antiporter activity"/>
    <property type="evidence" value="ECO:0007669"/>
    <property type="project" value="TreeGrafter"/>
</dbReference>
<proteinExistence type="predicted"/>
<keyword evidence="3 8" id="KW-0812">Transmembrane</keyword>
<dbReference type="GO" id="GO:0016020">
    <property type="term" value="C:membrane"/>
    <property type="evidence" value="ECO:0007669"/>
    <property type="project" value="InterPro"/>
</dbReference>
<dbReference type="InterPro" id="IPR004713">
    <property type="entry name" value="CaH_exchang"/>
</dbReference>
<dbReference type="RefSeq" id="XP_014168394.1">
    <property type="nucleotide sequence ID" value="XM_014312919.1"/>
</dbReference>
<dbReference type="InParanoid" id="F0XUN7"/>
<dbReference type="GO" id="GO:0006874">
    <property type="term" value="P:intracellular calcium ion homeostasis"/>
    <property type="evidence" value="ECO:0007669"/>
    <property type="project" value="TreeGrafter"/>
</dbReference>